<feature type="domain" description="AB hydrolase-1" evidence="2">
    <location>
        <begin position="26"/>
        <end position="259"/>
    </location>
</feature>
<comment type="caution">
    <text evidence="3">The sequence shown here is derived from an EMBL/GenBank/DDBJ whole genome shotgun (WGS) entry which is preliminary data.</text>
</comment>
<evidence type="ECO:0000259" key="2">
    <source>
        <dbReference type="Pfam" id="PF00561"/>
    </source>
</evidence>
<dbReference type="Pfam" id="PF00561">
    <property type="entry name" value="Abhydrolase_1"/>
    <property type="match status" value="1"/>
</dbReference>
<reference evidence="3 4" key="1">
    <citation type="submission" date="2020-03" db="EMBL/GenBank/DDBJ databases">
        <title>Genomic Encyclopedia of Type Strains, Phase IV (KMG-V): Genome sequencing to study the core and pangenomes of soil and plant-associated prokaryotes.</title>
        <authorList>
            <person name="Whitman W."/>
        </authorList>
    </citation>
    <scope>NUCLEOTIDE SEQUENCE [LARGE SCALE GENOMIC DNA]</scope>
    <source>
        <strain evidence="3 4">1B</strain>
    </source>
</reference>
<evidence type="ECO:0000313" key="3">
    <source>
        <dbReference type="EMBL" id="NKI87623.1"/>
    </source>
</evidence>
<accession>A0ABX1HFQ9</accession>
<protein>
    <submittedName>
        <fullName evidence="3">Sigma-B regulation protein RsbQ</fullName>
    </submittedName>
</protein>
<organism evidence="3 4">
    <name type="scientific">Hymenobacter artigasi</name>
    <dbReference type="NCBI Taxonomy" id="2719616"/>
    <lineage>
        <taxon>Bacteria</taxon>
        <taxon>Pseudomonadati</taxon>
        <taxon>Bacteroidota</taxon>
        <taxon>Cytophagia</taxon>
        <taxon>Cytophagales</taxon>
        <taxon>Hymenobacteraceae</taxon>
        <taxon>Hymenobacter</taxon>
    </lineage>
</organism>
<dbReference type="EMBL" id="JAAVTK010000001">
    <property type="protein sequence ID" value="NKI87623.1"/>
    <property type="molecule type" value="Genomic_DNA"/>
</dbReference>
<dbReference type="Proteomes" id="UP000717634">
    <property type="component" value="Unassembled WGS sequence"/>
</dbReference>
<name>A0ABX1HFQ9_9BACT</name>
<dbReference type="PRINTS" id="PR00111">
    <property type="entry name" value="ABHYDROLASE"/>
</dbReference>
<comment type="similarity">
    <text evidence="1">Belongs to the AB hydrolase superfamily.</text>
</comment>
<evidence type="ECO:0000313" key="4">
    <source>
        <dbReference type="Proteomes" id="UP000717634"/>
    </source>
</evidence>
<dbReference type="InterPro" id="IPR000073">
    <property type="entry name" value="AB_hydrolase_1"/>
</dbReference>
<dbReference type="Gene3D" id="3.40.50.1820">
    <property type="entry name" value="alpha/beta hydrolase"/>
    <property type="match status" value="1"/>
</dbReference>
<dbReference type="RefSeq" id="WP_168671285.1">
    <property type="nucleotide sequence ID" value="NZ_JAAVTK010000001.1"/>
</dbReference>
<proteinExistence type="inferred from homology"/>
<keyword evidence="4" id="KW-1185">Reference proteome</keyword>
<evidence type="ECO:0000256" key="1">
    <source>
        <dbReference type="ARBA" id="ARBA00008645"/>
    </source>
</evidence>
<dbReference type="SUPFAM" id="SSF53474">
    <property type="entry name" value="alpha/beta-Hydrolases"/>
    <property type="match status" value="1"/>
</dbReference>
<dbReference type="PANTHER" id="PTHR43039">
    <property type="entry name" value="ESTERASE-RELATED"/>
    <property type="match status" value="1"/>
</dbReference>
<dbReference type="InterPro" id="IPR029058">
    <property type="entry name" value="AB_hydrolase_fold"/>
</dbReference>
<gene>
    <name evidence="3" type="ORF">HBN54_000202</name>
</gene>
<sequence length="278" mass="30101">MSSSATSILDRSNVTISGATGPGTQTIVFLHGLGGDQHDWRFIAPTYEDRYQVVLLDLIGAGQSDHSTYQPATTHATLDGHATDLLGVLSALALHDVTFVGHSVAAMIGVIAAVREPQRFAKMVLVSPSPRFINEKGYAGGFEQKDINELLAAMEADYNGWAHGFSPVMVGQQDSPELAMALTNSFVRTNPEIARHFARVTFFSDTRAELGFLTIPTLIVQSAHDVIAPLAVGHYINEQLADSRIVVIETNGHLPHLSAPQQTLSAMDHFLHHETVQN</sequence>